<evidence type="ECO:0000256" key="2">
    <source>
        <dbReference type="ARBA" id="ARBA00022908"/>
    </source>
</evidence>
<accession>A0A9X0UGF3</accession>
<dbReference type="GO" id="GO:0015074">
    <property type="term" value="P:DNA integration"/>
    <property type="evidence" value="ECO:0007669"/>
    <property type="project" value="UniProtKB-KW"/>
</dbReference>
<dbReference type="EMBL" id="JACOMF010000086">
    <property type="protein sequence ID" value="MBC4018853.1"/>
    <property type="molecule type" value="Genomic_DNA"/>
</dbReference>
<keyword evidence="3 5" id="KW-0238">DNA-binding</keyword>
<dbReference type="Proteomes" id="UP000600101">
    <property type="component" value="Unassembled WGS sequence"/>
</dbReference>
<dbReference type="Gene3D" id="3.30.160.390">
    <property type="entry name" value="Integrase, DNA-binding domain"/>
    <property type="match status" value="1"/>
</dbReference>
<dbReference type="Gene3D" id="1.10.443.10">
    <property type="entry name" value="Intergrase catalytic core"/>
    <property type="match status" value="1"/>
</dbReference>
<dbReference type="GO" id="GO:0003677">
    <property type="term" value="F:DNA binding"/>
    <property type="evidence" value="ECO:0007669"/>
    <property type="project" value="UniProtKB-UniRule"/>
</dbReference>
<dbReference type="PANTHER" id="PTHR30629:SF2">
    <property type="entry name" value="PROPHAGE INTEGRASE INTS-RELATED"/>
    <property type="match status" value="1"/>
</dbReference>
<name>A0A9X0UGF3_9PROT</name>
<dbReference type="InterPro" id="IPR038488">
    <property type="entry name" value="Integrase_DNA-bd_sf"/>
</dbReference>
<dbReference type="InterPro" id="IPR011010">
    <property type="entry name" value="DNA_brk_join_enz"/>
</dbReference>
<gene>
    <name evidence="7" type="ORF">H7965_26720</name>
</gene>
<dbReference type="Gene3D" id="1.10.150.130">
    <property type="match status" value="1"/>
</dbReference>
<keyword evidence="4" id="KW-0233">DNA recombination</keyword>
<dbReference type="PROSITE" id="PS51900">
    <property type="entry name" value="CB"/>
    <property type="match status" value="1"/>
</dbReference>
<keyword evidence="8" id="KW-1185">Reference proteome</keyword>
<proteinExistence type="inferred from homology"/>
<dbReference type="Pfam" id="PF22022">
    <property type="entry name" value="Phage_int_M"/>
    <property type="match status" value="1"/>
</dbReference>
<evidence type="ECO:0000313" key="8">
    <source>
        <dbReference type="Proteomes" id="UP000600101"/>
    </source>
</evidence>
<dbReference type="InterPro" id="IPR050808">
    <property type="entry name" value="Phage_Integrase"/>
</dbReference>
<dbReference type="InterPro" id="IPR025166">
    <property type="entry name" value="Integrase_DNA_bind_dom"/>
</dbReference>
<dbReference type="InterPro" id="IPR044068">
    <property type="entry name" value="CB"/>
</dbReference>
<reference evidence="7" key="1">
    <citation type="submission" date="2020-08" db="EMBL/GenBank/DDBJ databases">
        <authorList>
            <person name="Hu Y."/>
            <person name="Nguyen S.V."/>
            <person name="Li F."/>
            <person name="Fanning S."/>
        </authorList>
    </citation>
    <scope>NUCLEOTIDE SEQUENCE</scope>
    <source>
        <strain evidence="7">SYSU D8009</strain>
    </source>
</reference>
<protein>
    <submittedName>
        <fullName evidence="7">Integrase arm-type DNA-binding domain-containing protein</fullName>
    </submittedName>
</protein>
<sequence length="422" mass="47148">MVRSIRAVKRDLNDAWLRGLRPPEKGRLEVWDTRVGGLMLRLTPTGAATWSVRARTHDGKRTRPTLGTWPGLGIAEARKRAPAHLAAIHSGADPVAQKRAIRARREDQPTVALRVAEWLVARETDPAKPLKPRTAAEYRRTMERDVLPRIGTRSLRETTREDWTRLVAAKRREAPAMASLLYRCASAFLGHAEAHGWITSSPLPRKGLAAIAPPPAPRERVLSDGELRAVWDASAQLNPRPRAFVRILILTATREMEVADVAAGEVHVSMERWMIPGKRTKNRLPYTVPLCPLALAEVSAIWPDHVGEVAFDWRLLGAIGGGGFRGFSKLKAKLDALSGVTDWRWHDLRRTARTGMTRLGVSREHAEAAINHVSGRSKLERTYDRHDHAEEVLMALARWQAHVADLITTSAVEEPPIHRHRS</sequence>
<dbReference type="GO" id="GO:0006310">
    <property type="term" value="P:DNA recombination"/>
    <property type="evidence" value="ECO:0007669"/>
    <property type="project" value="UniProtKB-KW"/>
</dbReference>
<dbReference type="InterPro" id="IPR053876">
    <property type="entry name" value="Phage_int_M"/>
</dbReference>
<organism evidence="7 8">
    <name type="scientific">Siccirubricoccus deserti</name>
    <dbReference type="NCBI Taxonomy" id="2013562"/>
    <lineage>
        <taxon>Bacteria</taxon>
        <taxon>Pseudomonadati</taxon>
        <taxon>Pseudomonadota</taxon>
        <taxon>Alphaproteobacteria</taxon>
        <taxon>Acetobacterales</taxon>
        <taxon>Roseomonadaceae</taxon>
        <taxon>Siccirubricoccus</taxon>
    </lineage>
</organism>
<evidence type="ECO:0000256" key="1">
    <source>
        <dbReference type="ARBA" id="ARBA00008857"/>
    </source>
</evidence>
<keyword evidence="2" id="KW-0229">DNA integration</keyword>
<dbReference type="InterPro" id="IPR013762">
    <property type="entry name" value="Integrase-like_cat_sf"/>
</dbReference>
<dbReference type="Pfam" id="PF13356">
    <property type="entry name" value="Arm-DNA-bind_3"/>
    <property type="match status" value="1"/>
</dbReference>
<dbReference type="SUPFAM" id="SSF56349">
    <property type="entry name" value="DNA breaking-rejoining enzymes"/>
    <property type="match status" value="1"/>
</dbReference>
<evidence type="ECO:0000256" key="4">
    <source>
        <dbReference type="ARBA" id="ARBA00023172"/>
    </source>
</evidence>
<evidence type="ECO:0000313" key="7">
    <source>
        <dbReference type="EMBL" id="MBC4018853.1"/>
    </source>
</evidence>
<comment type="similarity">
    <text evidence="1">Belongs to the 'phage' integrase family.</text>
</comment>
<evidence type="ECO:0000259" key="6">
    <source>
        <dbReference type="PROSITE" id="PS51900"/>
    </source>
</evidence>
<dbReference type="PANTHER" id="PTHR30629">
    <property type="entry name" value="PROPHAGE INTEGRASE"/>
    <property type="match status" value="1"/>
</dbReference>
<comment type="caution">
    <text evidence="7">The sequence shown here is derived from an EMBL/GenBank/DDBJ whole genome shotgun (WGS) entry which is preliminary data.</text>
</comment>
<dbReference type="InterPro" id="IPR010998">
    <property type="entry name" value="Integrase_recombinase_N"/>
</dbReference>
<evidence type="ECO:0000256" key="5">
    <source>
        <dbReference type="PROSITE-ProRule" id="PRU01248"/>
    </source>
</evidence>
<evidence type="ECO:0000256" key="3">
    <source>
        <dbReference type="ARBA" id="ARBA00023125"/>
    </source>
</evidence>
<feature type="domain" description="Core-binding (CB)" evidence="6">
    <location>
        <begin position="109"/>
        <end position="193"/>
    </location>
</feature>
<dbReference type="AlphaFoldDB" id="A0A9X0UGF3"/>